<dbReference type="AlphaFoldDB" id="A0AAJ0EPS4"/>
<sequence length="101" mass="11094">MIEGLLEHGLLTTGEAIVFVRLDWRESETLSFHLAEPSAEVEAYVKHADFRTAAAQYLASSLIALGVPGERHECRHPHSMSNPAQLYGTKRPLPQTAGIQA</sequence>
<evidence type="ECO:0000313" key="3">
    <source>
        <dbReference type="Proteomes" id="UP001224890"/>
    </source>
</evidence>
<dbReference type="GeneID" id="85454188"/>
<feature type="region of interest" description="Disordered" evidence="1">
    <location>
        <begin position="74"/>
        <end position="101"/>
    </location>
</feature>
<comment type="caution">
    <text evidence="2">The sequence shown here is derived from an EMBL/GenBank/DDBJ whole genome shotgun (WGS) entry which is preliminary data.</text>
</comment>
<accession>A0AAJ0EPS4</accession>
<gene>
    <name evidence="2" type="ORF">BDP55DRAFT_55711</name>
</gene>
<keyword evidence="3" id="KW-1185">Reference proteome</keyword>
<proteinExistence type="predicted"/>
<reference evidence="2" key="1">
    <citation type="submission" date="2021-06" db="EMBL/GenBank/DDBJ databases">
        <title>Comparative genomics, transcriptomics and evolutionary studies reveal genomic signatures of adaptation to plant cell wall in hemibiotrophic fungi.</title>
        <authorList>
            <consortium name="DOE Joint Genome Institute"/>
            <person name="Baroncelli R."/>
            <person name="Diaz J.F."/>
            <person name="Benocci T."/>
            <person name="Peng M."/>
            <person name="Battaglia E."/>
            <person name="Haridas S."/>
            <person name="Andreopoulos W."/>
            <person name="Labutti K."/>
            <person name="Pangilinan J."/>
            <person name="Floch G.L."/>
            <person name="Makela M.R."/>
            <person name="Henrissat B."/>
            <person name="Grigoriev I.V."/>
            <person name="Crouch J.A."/>
            <person name="De Vries R.P."/>
            <person name="Sukno S.A."/>
            <person name="Thon M.R."/>
        </authorList>
    </citation>
    <scope>NUCLEOTIDE SEQUENCE</scope>
    <source>
        <strain evidence="2">CBS 193.32</strain>
    </source>
</reference>
<protein>
    <submittedName>
        <fullName evidence="2">Uncharacterized protein</fullName>
    </submittedName>
</protein>
<evidence type="ECO:0000313" key="2">
    <source>
        <dbReference type="EMBL" id="KAK1656899.1"/>
    </source>
</evidence>
<organism evidence="2 3">
    <name type="scientific">Colletotrichum godetiae</name>
    <dbReference type="NCBI Taxonomy" id="1209918"/>
    <lineage>
        <taxon>Eukaryota</taxon>
        <taxon>Fungi</taxon>
        <taxon>Dikarya</taxon>
        <taxon>Ascomycota</taxon>
        <taxon>Pezizomycotina</taxon>
        <taxon>Sordariomycetes</taxon>
        <taxon>Hypocreomycetidae</taxon>
        <taxon>Glomerellales</taxon>
        <taxon>Glomerellaceae</taxon>
        <taxon>Colletotrichum</taxon>
        <taxon>Colletotrichum acutatum species complex</taxon>
    </lineage>
</organism>
<evidence type="ECO:0000256" key="1">
    <source>
        <dbReference type="SAM" id="MobiDB-lite"/>
    </source>
</evidence>
<dbReference type="Proteomes" id="UP001224890">
    <property type="component" value="Unassembled WGS sequence"/>
</dbReference>
<dbReference type="RefSeq" id="XP_060421663.1">
    <property type="nucleotide sequence ID" value="XM_060569662.1"/>
</dbReference>
<dbReference type="EMBL" id="JAHMHR010000114">
    <property type="protein sequence ID" value="KAK1656899.1"/>
    <property type="molecule type" value="Genomic_DNA"/>
</dbReference>
<name>A0AAJ0EPS4_9PEZI</name>